<dbReference type="Pfam" id="PF12850">
    <property type="entry name" value="Metallophos_2"/>
    <property type="match status" value="1"/>
</dbReference>
<dbReference type="PANTHER" id="PTHR11124">
    <property type="entry name" value="VACUOLAR SORTING PROTEIN VPS29"/>
    <property type="match status" value="1"/>
</dbReference>
<dbReference type="GO" id="GO:0016787">
    <property type="term" value="F:hydrolase activity"/>
    <property type="evidence" value="ECO:0007669"/>
    <property type="project" value="UniProtKB-UniRule"/>
</dbReference>
<dbReference type="InterPro" id="IPR000979">
    <property type="entry name" value="Phosphodiesterase_MJ0936/Vps29"/>
</dbReference>
<dbReference type="InterPro" id="IPR041802">
    <property type="entry name" value="MPP_YfcE"/>
</dbReference>
<gene>
    <name evidence="3" type="ORF">EIK79_01405</name>
</gene>
<name>A0A3P3RKD1_9EURY</name>
<dbReference type="EMBL" id="RRCH01000003">
    <property type="protein sequence ID" value="RRJ33835.1"/>
    <property type="molecule type" value="Genomic_DNA"/>
</dbReference>
<dbReference type="SUPFAM" id="SSF56300">
    <property type="entry name" value="Metallo-dependent phosphatases"/>
    <property type="match status" value="1"/>
</dbReference>
<dbReference type="InterPro" id="IPR029052">
    <property type="entry name" value="Metallo-depent_PP-like"/>
</dbReference>
<accession>A0A3P3RKD1</accession>
<dbReference type="InterPro" id="IPR024654">
    <property type="entry name" value="Calcineurin-like_PHP_lpxH"/>
</dbReference>
<dbReference type="Gene3D" id="3.60.21.10">
    <property type="match status" value="1"/>
</dbReference>
<dbReference type="AlphaFoldDB" id="A0A3P3RKD1"/>
<dbReference type="CDD" id="cd00841">
    <property type="entry name" value="MPP_YfcE"/>
    <property type="match status" value="1"/>
</dbReference>
<keyword evidence="1" id="KW-0479">Metal-binding</keyword>
<sequence>MITVVSDTHGQSTHRLSDQSLTAVRTADLVVHAGDFITESVLTAFESESTRFVGVAGNSDTFPIQKRLPATRTVEHDGIRIAIAHGHNHTKTSRSLFARQQHADLLVVGHSHTPMVRSTDEYTLLNPGSHAEPRGNRPAYATLEATDDGCVGRLCELDGTVFKTFTVST</sequence>
<dbReference type="Proteomes" id="UP000282322">
    <property type="component" value="Unassembled WGS sequence"/>
</dbReference>
<dbReference type="EC" id="3.1.4.-" evidence="1"/>
<organism evidence="3 4">
    <name type="scientific">Halocatena pleomorpha</name>
    <dbReference type="NCBI Taxonomy" id="1785090"/>
    <lineage>
        <taxon>Archaea</taxon>
        <taxon>Methanobacteriati</taxon>
        <taxon>Methanobacteriota</taxon>
        <taxon>Stenosarchaea group</taxon>
        <taxon>Halobacteria</taxon>
        <taxon>Halobacteriales</taxon>
        <taxon>Natronomonadaceae</taxon>
        <taxon>Halocatena</taxon>
    </lineage>
</organism>
<protein>
    <recommendedName>
        <fullName evidence="1">Phosphoesterase</fullName>
        <ecNumber evidence="1">3.1.4.-</ecNumber>
    </recommendedName>
</protein>
<evidence type="ECO:0000313" key="4">
    <source>
        <dbReference type="Proteomes" id="UP000282322"/>
    </source>
</evidence>
<dbReference type="GO" id="GO:0046872">
    <property type="term" value="F:metal ion binding"/>
    <property type="evidence" value="ECO:0007669"/>
    <property type="project" value="UniProtKB-KW"/>
</dbReference>
<dbReference type="NCBIfam" id="TIGR00040">
    <property type="entry name" value="yfcE"/>
    <property type="match status" value="1"/>
</dbReference>
<evidence type="ECO:0000313" key="3">
    <source>
        <dbReference type="EMBL" id="RRJ33835.1"/>
    </source>
</evidence>
<comment type="cofactor">
    <cofactor evidence="1">
        <name>a divalent metal cation</name>
        <dbReference type="ChEBI" id="CHEBI:60240"/>
    </cofactor>
</comment>
<comment type="caution">
    <text evidence="3">The sequence shown here is derived from an EMBL/GenBank/DDBJ whole genome shotgun (WGS) entry which is preliminary data.</text>
</comment>
<dbReference type="OrthoDB" id="19174at2157"/>
<reference evidence="3 4" key="1">
    <citation type="submission" date="2018-11" db="EMBL/GenBank/DDBJ databases">
        <title>Taxonoimc description of Halomarina strain SPP-AMP-1.</title>
        <authorList>
            <person name="Pal Y."/>
            <person name="Srinivasana K."/>
            <person name="Verma A."/>
            <person name="Kumar P."/>
        </authorList>
    </citation>
    <scope>NUCLEOTIDE SEQUENCE [LARGE SCALE GENOMIC DNA]</scope>
    <source>
        <strain evidence="3 4">SPP-AMP-1</strain>
    </source>
</reference>
<evidence type="ECO:0000256" key="1">
    <source>
        <dbReference type="RuleBase" id="RU362039"/>
    </source>
</evidence>
<feature type="domain" description="Calcineurin-like phosphoesterase" evidence="2">
    <location>
        <begin position="2"/>
        <end position="147"/>
    </location>
</feature>
<proteinExistence type="inferred from homology"/>
<comment type="similarity">
    <text evidence="1">Belongs to the metallophosphoesterase superfamily. YfcE family.</text>
</comment>
<keyword evidence="4" id="KW-1185">Reference proteome</keyword>
<evidence type="ECO:0000259" key="2">
    <source>
        <dbReference type="Pfam" id="PF12850"/>
    </source>
</evidence>